<reference evidence="1" key="1">
    <citation type="submission" date="2023-01" db="EMBL/GenBank/DDBJ databases">
        <title>Genome sequencing of Photorhabdus bodei 09-20.</title>
        <authorList>
            <person name="Kalindamar S."/>
            <person name="Kumru S."/>
        </authorList>
    </citation>
    <scope>NUCLEOTIDE SEQUENCE</scope>
    <source>
        <strain evidence="1">09-20</strain>
    </source>
</reference>
<evidence type="ECO:0000313" key="1">
    <source>
        <dbReference type="EMBL" id="MDB6373547.1"/>
    </source>
</evidence>
<proteinExistence type="predicted"/>
<protein>
    <submittedName>
        <fullName evidence="1">Uncharacterized protein</fullName>
    </submittedName>
</protein>
<dbReference type="RefSeq" id="WP_271867041.1">
    <property type="nucleotide sequence ID" value="NZ_JAQMFO010000026.1"/>
</dbReference>
<accession>A0AAW6BJE0</accession>
<gene>
    <name evidence="1" type="ORF">PH362_16835</name>
</gene>
<sequence>MGAIKYTIRMRIGNEKELNELLNNKPRTSFNSNSIPLDKMVYSKLYGSVSNLFLYYQDLKDKLNNALDRELEKIEYLEQLLTKDNKMNGLDMFSHFTGKSGRALTLYRIDIYRMNFKMLESSDIKTFKFNNIIVFQTCTLKYLEYIPYGFQDASRRQGSESPGA</sequence>
<organism evidence="1 2">
    <name type="scientific">Photorhabdus bodei</name>
    <dbReference type="NCBI Taxonomy" id="2029681"/>
    <lineage>
        <taxon>Bacteria</taxon>
        <taxon>Pseudomonadati</taxon>
        <taxon>Pseudomonadota</taxon>
        <taxon>Gammaproteobacteria</taxon>
        <taxon>Enterobacterales</taxon>
        <taxon>Morganellaceae</taxon>
        <taxon>Photorhabdus</taxon>
    </lineage>
</organism>
<dbReference type="Proteomes" id="UP001212996">
    <property type="component" value="Unassembled WGS sequence"/>
</dbReference>
<dbReference type="AlphaFoldDB" id="A0AAW6BJE0"/>
<comment type="caution">
    <text evidence="1">The sequence shown here is derived from an EMBL/GenBank/DDBJ whole genome shotgun (WGS) entry which is preliminary data.</text>
</comment>
<name>A0AAW6BJE0_9GAMM</name>
<dbReference type="EMBL" id="JAQMFO010000026">
    <property type="protein sequence ID" value="MDB6373547.1"/>
    <property type="molecule type" value="Genomic_DNA"/>
</dbReference>
<evidence type="ECO:0000313" key="2">
    <source>
        <dbReference type="Proteomes" id="UP001212996"/>
    </source>
</evidence>